<dbReference type="InterPro" id="IPR007627">
    <property type="entry name" value="RNA_pol_sigma70_r2"/>
</dbReference>
<dbReference type="AlphaFoldDB" id="A0A1A9I3H0"/>
<dbReference type="STRING" id="1176587.A8C56_09930"/>
<dbReference type="KEGG" id="nia:A8C56_09930"/>
<keyword evidence="3" id="KW-0731">Sigma factor</keyword>
<proteinExistence type="inferred from homology"/>
<dbReference type="RefSeq" id="WP_067755223.1">
    <property type="nucleotide sequence ID" value="NZ_CP015772.1"/>
</dbReference>
<dbReference type="InterPro" id="IPR036388">
    <property type="entry name" value="WH-like_DNA-bd_sf"/>
</dbReference>
<dbReference type="GO" id="GO:0006352">
    <property type="term" value="P:DNA-templated transcription initiation"/>
    <property type="evidence" value="ECO:0007669"/>
    <property type="project" value="InterPro"/>
</dbReference>
<dbReference type="PANTHER" id="PTHR43133">
    <property type="entry name" value="RNA POLYMERASE ECF-TYPE SIGMA FACTO"/>
    <property type="match status" value="1"/>
</dbReference>
<keyword evidence="2" id="KW-0805">Transcription regulation</keyword>
<dbReference type="Pfam" id="PF04542">
    <property type="entry name" value="Sigma70_r2"/>
    <property type="match status" value="1"/>
</dbReference>
<dbReference type="SUPFAM" id="SSF88659">
    <property type="entry name" value="Sigma3 and sigma4 domains of RNA polymerase sigma factors"/>
    <property type="match status" value="1"/>
</dbReference>
<dbReference type="Gene3D" id="1.10.10.10">
    <property type="entry name" value="Winged helix-like DNA-binding domain superfamily/Winged helix DNA-binding domain"/>
    <property type="match status" value="1"/>
</dbReference>
<dbReference type="NCBIfam" id="TIGR02937">
    <property type="entry name" value="sigma70-ECF"/>
    <property type="match status" value="1"/>
</dbReference>
<dbReference type="InterPro" id="IPR013325">
    <property type="entry name" value="RNA_pol_sigma_r2"/>
</dbReference>
<evidence type="ECO:0000313" key="8">
    <source>
        <dbReference type="Proteomes" id="UP000077667"/>
    </source>
</evidence>
<dbReference type="InterPro" id="IPR014284">
    <property type="entry name" value="RNA_pol_sigma-70_dom"/>
</dbReference>
<dbReference type="GO" id="GO:0003677">
    <property type="term" value="F:DNA binding"/>
    <property type="evidence" value="ECO:0007669"/>
    <property type="project" value="UniProtKB-KW"/>
</dbReference>
<evidence type="ECO:0000259" key="6">
    <source>
        <dbReference type="Pfam" id="PF04542"/>
    </source>
</evidence>
<sequence>MKDTILEQEILLLKGLARNDRKASEEIYKQNYNLIQALVVNNNGTADDARDIFQESMVVLFEKARSGTFELNCQIKTYLYSVAKRLWLKKLQQQNRFTEEWNDSGMQVRVDDDIEVHEQKDQEFNLMHQSIQNLGEPCKSLLEAFYFKKKSMQEIAESFGYTNSENAKTQKYKCLMRLKKLFFSQYTKKEP</sequence>
<dbReference type="OrthoDB" id="1099849at2"/>
<dbReference type="EMBL" id="CP015772">
    <property type="protein sequence ID" value="ANH81260.1"/>
    <property type="molecule type" value="Genomic_DNA"/>
</dbReference>
<dbReference type="InterPro" id="IPR039425">
    <property type="entry name" value="RNA_pol_sigma-70-like"/>
</dbReference>
<dbReference type="InterPro" id="IPR013324">
    <property type="entry name" value="RNA_pol_sigma_r3/r4-like"/>
</dbReference>
<evidence type="ECO:0000313" key="7">
    <source>
        <dbReference type="EMBL" id="ANH81260.1"/>
    </source>
</evidence>
<organism evidence="7 8">
    <name type="scientific">Niabella ginsenosidivorans</name>
    <dbReference type="NCBI Taxonomy" id="1176587"/>
    <lineage>
        <taxon>Bacteria</taxon>
        <taxon>Pseudomonadati</taxon>
        <taxon>Bacteroidota</taxon>
        <taxon>Chitinophagia</taxon>
        <taxon>Chitinophagales</taxon>
        <taxon>Chitinophagaceae</taxon>
        <taxon>Niabella</taxon>
    </lineage>
</organism>
<name>A0A1A9I3H0_9BACT</name>
<keyword evidence="4" id="KW-0238">DNA-binding</keyword>
<keyword evidence="5" id="KW-0804">Transcription</keyword>
<dbReference type="Proteomes" id="UP000077667">
    <property type="component" value="Chromosome"/>
</dbReference>
<evidence type="ECO:0000256" key="2">
    <source>
        <dbReference type="ARBA" id="ARBA00023015"/>
    </source>
</evidence>
<reference evidence="7 8" key="1">
    <citation type="submission" date="2016-05" db="EMBL/GenBank/DDBJ databases">
        <title>Niabella ginsenosidivorans BS26 whole genome sequencing.</title>
        <authorList>
            <person name="Im W.T."/>
            <person name="Siddiqi M.Z."/>
        </authorList>
    </citation>
    <scope>NUCLEOTIDE SEQUENCE [LARGE SCALE GENOMIC DNA]</scope>
    <source>
        <strain evidence="7 8">BS26</strain>
    </source>
</reference>
<dbReference type="SUPFAM" id="SSF88946">
    <property type="entry name" value="Sigma2 domain of RNA polymerase sigma factors"/>
    <property type="match status" value="1"/>
</dbReference>
<dbReference type="Gene3D" id="1.10.1740.10">
    <property type="match status" value="1"/>
</dbReference>
<gene>
    <name evidence="7" type="ORF">A8C56_09930</name>
</gene>
<feature type="domain" description="RNA polymerase sigma-70 region 2" evidence="6">
    <location>
        <begin position="27"/>
        <end position="96"/>
    </location>
</feature>
<evidence type="ECO:0000256" key="5">
    <source>
        <dbReference type="ARBA" id="ARBA00023163"/>
    </source>
</evidence>
<comment type="similarity">
    <text evidence="1">Belongs to the sigma-70 factor family. ECF subfamily.</text>
</comment>
<accession>A0A1A9I3H0</accession>
<evidence type="ECO:0000256" key="4">
    <source>
        <dbReference type="ARBA" id="ARBA00023125"/>
    </source>
</evidence>
<evidence type="ECO:0000256" key="3">
    <source>
        <dbReference type="ARBA" id="ARBA00023082"/>
    </source>
</evidence>
<evidence type="ECO:0000256" key="1">
    <source>
        <dbReference type="ARBA" id="ARBA00010641"/>
    </source>
</evidence>
<keyword evidence="8" id="KW-1185">Reference proteome</keyword>
<dbReference type="GO" id="GO:0016987">
    <property type="term" value="F:sigma factor activity"/>
    <property type="evidence" value="ECO:0007669"/>
    <property type="project" value="UniProtKB-KW"/>
</dbReference>
<dbReference type="PANTHER" id="PTHR43133:SF8">
    <property type="entry name" value="RNA POLYMERASE SIGMA FACTOR HI_1459-RELATED"/>
    <property type="match status" value="1"/>
</dbReference>
<protein>
    <submittedName>
        <fullName evidence="7">RNA polymerase subunit sigma-70</fullName>
    </submittedName>
</protein>